<dbReference type="EMBL" id="QRAV01000008">
    <property type="protein sequence ID" value="RDL19268.1"/>
    <property type="molecule type" value="Genomic_DNA"/>
</dbReference>
<dbReference type="CDD" id="cd21177">
    <property type="entry name" value="LPMO_AA10"/>
    <property type="match status" value="1"/>
</dbReference>
<keyword evidence="2" id="KW-0147">Chitin-binding</keyword>
<organism evidence="6 7">
    <name type="scientific">Pseudomonas jessenii</name>
    <dbReference type="NCBI Taxonomy" id="77298"/>
    <lineage>
        <taxon>Bacteria</taxon>
        <taxon>Pseudomonadati</taxon>
        <taxon>Pseudomonadota</taxon>
        <taxon>Gammaproteobacteria</taxon>
        <taxon>Pseudomonadales</taxon>
        <taxon>Pseudomonadaceae</taxon>
        <taxon>Pseudomonas</taxon>
    </lineage>
</organism>
<dbReference type="SMART" id="SM00495">
    <property type="entry name" value="ChtBD3"/>
    <property type="match status" value="1"/>
</dbReference>
<dbReference type="InterPro" id="IPR014756">
    <property type="entry name" value="Ig_E-set"/>
</dbReference>
<dbReference type="GO" id="GO:0005576">
    <property type="term" value="C:extracellular region"/>
    <property type="evidence" value="ECO:0007669"/>
    <property type="project" value="InterPro"/>
</dbReference>
<reference evidence="6 7" key="1">
    <citation type="submission" date="2018-07" db="EMBL/GenBank/DDBJ databases">
        <title>Genome sequencing of rice bacterial endophytes.</title>
        <authorList>
            <person name="Venturi V."/>
        </authorList>
    </citation>
    <scope>NUCLEOTIDE SEQUENCE [LARGE SCALE GENOMIC DNA]</scope>
    <source>
        <strain evidence="6 7">E2333</strain>
    </source>
</reference>
<keyword evidence="1" id="KW-0964">Secreted</keyword>
<dbReference type="InterPro" id="IPR041029">
    <property type="entry name" value="GbpA_2"/>
</dbReference>
<dbReference type="Gene3D" id="3.30.70.2150">
    <property type="match status" value="1"/>
</dbReference>
<dbReference type="InterPro" id="IPR003610">
    <property type="entry name" value="CBM5/12"/>
</dbReference>
<keyword evidence="3 4" id="KW-0732">Signal</keyword>
<dbReference type="PANTHER" id="PTHR34823:SF1">
    <property type="entry name" value="CHITIN-BINDING TYPE-4 DOMAIN-CONTAINING PROTEIN"/>
    <property type="match status" value="1"/>
</dbReference>
<evidence type="ECO:0000313" key="6">
    <source>
        <dbReference type="EMBL" id="RDL19268.1"/>
    </source>
</evidence>
<gene>
    <name evidence="6" type="ORF">DEU51_108177</name>
</gene>
<dbReference type="PANTHER" id="PTHR34823">
    <property type="entry name" value="GLCNAC-BINDING PROTEIN A"/>
    <property type="match status" value="1"/>
</dbReference>
<dbReference type="GO" id="GO:0008061">
    <property type="term" value="F:chitin binding"/>
    <property type="evidence" value="ECO:0007669"/>
    <property type="project" value="UniProtKB-KW"/>
</dbReference>
<evidence type="ECO:0000256" key="3">
    <source>
        <dbReference type="ARBA" id="ARBA00022729"/>
    </source>
</evidence>
<dbReference type="Gene3D" id="2.70.50.50">
    <property type="entry name" value="chitin-binding protein cbp21"/>
    <property type="match status" value="1"/>
</dbReference>
<evidence type="ECO:0000256" key="2">
    <source>
        <dbReference type="ARBA" id="ARBA00022669"/>
    </source>
</evidence>
<dbReference type="GO" id="GO:0005975">
    <property type="term" value="P:carbohydrate metabolic process"/>
    <property type="evidence" value="ECO:0007669"/>
    <property type="project" value="InterPro"/>
</dbReference>
<accession>A0A370SHQ4</accession>
<dbReference type="InterPro" id="IPR051024">
    <property type="entry name" value="GlcNAc_Chitin_IntDeg"/>
</dbReference>
<proteinExistence type="predicted"/>
<name>A0A370SHQ4_PSEJE</name>
<evidence type="ECO:0000313" key="7">
    <source>
        <dbReference type="Proteomes" id="UP000255365"/>
    </source>
</evidence>
<dbReference type="SUPFAM" id="SSF81296">
    <property type="entry name" value="E set domains"/>
    <property type="match status" value="1"/>
</dbReference>
<dbReference type="Pfam" id="PF03067">
    <property type="entry name" value="LPMO_10"/>
    <property type="match status" value="1"/>
</dbReference>
<evidence type="ECO:0000259" key="5">
    <source>
        <dbReference type="SMART" id="SM00495"/>
    </source>
</evidence>
<dbReference type="Gene3D" id="2.60.40.10">
    <property type="entry name" value="Immunoglobulins"/>
    <property type="match status" value="1"/>
</dbReference>
<dbReference type="InterPro" id="IPR013783">
    <property type="entry name" value="Ig-like_fold"/>
</dbReference>
<dbReference type="Proteomes" id="UP000255365">
    <property type="component" value="Unassembled WGS sequence"/>
</dbReference>
<dbReference type="Pfam" id="PF18416">
    <property type="entry name" value="GbpA_2"/>
    <property type="match status" value="1"/>
</dbReference>
<dbReference type="GO" id="GO:0004553">
    <property type="term" value="F:hydrolase activity, hydrolyzing O-glycosyl compounds"/>
    <property type="evidence" value="ECO:0007669"/>
    <property type="project" value="InterPro"/>
</dbReference>
<dbReference type="GO" id="GO:0030246">
    <property type="term" value="F:carbohydrate binding"/>
    <property type="evidence" value="ECO:0007669"/>
    <property type="project" value="InterPro"/>
</dbReference>
<dbReference type="AlphaFoldDB" id="A0A370SHQ4"/>
<dbReference type="RefSeq" id="WP_115147151.1">
    <property type="nucleotide sequence ID" value="NZ_QRAV01000008.1"/>
</dbReference>
<dbReference type="InterPro" id="IPR004302">
    <property type="entry name" value="Cellulose/chitin-bd_N"/>
</dbReference>
<feature type="chain" id="PRO_5016843963" evidence="4">
    <location>
        <begin position="26"/>
        <end position="508"/>
    </location>
</feature>
<comment type="caution">
    <text evidence="6">The sequence shown here is derived from an EMBL/GenBank/DDBJ whole genome shotgun (WGS) entry which is preliminary data.</text>
</comment>
<dbReference type="SUPFAM" id="SSF49299">
    <property type="entry name" value="PKD domain"/>
    <property type="match status" value="1"/>
</dbReference>
<evidence type="ECO:0000256" key="4">
    <source>
        <dbReference type="SAM" id="SignalP"/>
    </source>
</evidence>
<feature type="domain" description="Chitin-binding type-3" evidence="5">
    <location>
        <begin position="452"/>
        <end position="503"/>
    </location>
</feature>
<protein>
    <submittedName>
        <fullName evidence="6">Putative carbohydrate-binding protein with CBM5 and CBM33 domain</fullName>
    </submittedName>
</protein>
<dbReference type="InterPro" id="IPR035986">
    <property type="entry name" value="PKD_dom_sf"/>
</dbReference>
<evidence type="ECO:0000256" key="1">
    <source>
        <dbReference type="ARBA" id="ARBA00022525"/>
    </source>
</evidence>
<feature type="signal peptide" evidence="4">
    <location>
        <begin position="1"/>
        <end position="25"/>
    </location>
</feature>
<sequence length="508" mass="54333">MNKYTKGFLKWTLAALCLAPTLSWAHGALDFPASRAVNCQATGGYWQSEDGSSIVDKGCRESAKLFNTPAERVFAAQQWNEVAHIPDIDNPSLDQIKAIIKDDQICAANDPRKASLDYPTPYWTKTDVVAGQALTLRLIGTAPHVPSRFYAFTSKQGFDSATDKLKWGDLVQLGQEEVFTVAKTNWLTPPRLPGASGYFEIVRTIPDGLSGNGLVVGIWIRNDPNGEFFISCSDVSFKGGGVPEEPHNIGSFINGDMGALKPGDSVHFRIFGNDGAKKELVDIIHKISAANLPPARWGKEIADQVDPTIARIGELQGSTVTYNVQNPSSNSTYATQKGYSQAMSIIAGEDPGPVNPAPPVARITGPATLKTGQPFTFNGTSSSASNGALLFQWAVPGMTGAQDGPTVSGIALPVTQPGKFTAHLNVRDPKNGKTDQAEFEFTVTPASDGGEYPAYKEGTPYRAGDIVTNAGKNYQCKPEPVTAWCAGAAWAYAPGAGSSWKDAWDEVE</sequence>